<reference evidence="7 8" key="1">
    <citation type="submission" date="2021-03" db="EMBL/GenBank/DDBJ databases">
        <authorList>
            <person name="Kim M.K."/>
        </authorList>
    </citation>
    <scope>NUCLEOTIDE SEQUENCE [LARGE SCALE GENOMIC DNA]</scope>
    <source>
        <strain evidence="7 8">BT507</strain>
    </source>
</reference>
<dbReference type="EMBL" id="JAGETX010000001">
    <property type="protein sequence ID" value="MBO3269386.1"/>
    <property type="molecule type" value="Genomic_DNA"/>
</dbReference>
<dbReference type="InterPro" id="IPR014284">
    <property type="entry name" value="RNA_pol_sigma-70_dom"/>
</dbReference>
<dbReference type="InterPro" id="IPR039425">
    <property type="entry name" value="RNA_pol_sigma-70-like"/>
</dbReference>
<dbReference type="InterPro" id="IPR013324">
    <property type="entry name" value="RNA_pol_sigma_r3/r4-like"/>
</dbReference>
<evidence type="ECO:0000256" key="3">
    <source>
        <dbReference type="ARBA" id="ARBA00023082"/>
    </source>
</evidence>
<dbReference type="NCBIfam" id="TIGR02937">
    <property type="entry name" value="sigma70-ECF"/>
    <property type="match status" value="1"/>
</dbReference>
<comment type="caution">
    <text evidence="7">The sequence shown here is derived from an EMBL/GenBank/DDBJ whole genome shotgun (WGS) entry which is preliminary data.</text>
</comment>
<evidence type="ECO:0000259" key="6">
    <source>
        <dbReference type="Pfam" id="PF08281"/>
    </source>
</evidence>
<evidence type="ECO:0000256" key="2">
    <source>
        <dbReference type="ARBA" id="ARBA00023015"/>
    </source>
</evidence>
<evidence type="ECO:0000256" key="4">
    <source>
        <dbReference type="ARBA" id="ARBA00023163"/>
    </source>
</evidence>
<dbReference type="InterPro" id="IPR007627">
    <property type="entry name" value="RNA_pol_sigma70_r2"/>
</dbReference>
<dbReference type="InterPro" id="IPR013325">
    <property type="entry name" value="RNA_pol_sigma_r2"/>
</dbReference>
<proteinExistence type="inferred from homology"/>
<sequence length="181" mass="21380">MPSTEEVLVLWNLFKQGDWSAYTALYDQHFTLLNNYGYKFTKNVTLIEDAIQDLFISLWTNRQNLSTPVSVKNYLYKSLRNILLRKAQNQSRFVELSDDSSIPFEISFDQYIIVGEEEKELRTKVNFFLTKLPPRQQEIIFLRFYEDFDYQEIADIMGITVSSAYKLLYKALHSMEVALNK</sequence>
<dbReference type="Pfam" id="PF04542">
    <property type="entry name" value="Sigma70_r2"/>
    <property type="match status" value="1"/>
</dbReference>
<keyword evidence="2" id="KW-0805">Transcription regulation</keyword>
<dbReference type="PANTHER" id="PTHR43133:SF46">
    <property type="entry name" value="RNA POLYMERASE SIGMA-70 FACTOR ECF SUBFAMILY"/>
    <property type="match status" value="1"/>
</dbReference>
<protein>
    <submittedName>
        <fullName evidence="7">Sigma-70 family RNA polymerase sigma factor</fullName>
    </submittedName>
</protein>
<dbReference type="RefSeq" id="WP_208306130.1">
    <property type="nucleotide sequence ID" value="NZ_JAGETX010000001.1"/>
</dbReference>
<comment type="similarity">
    <text evidence="1">Belongs to the sigma-70 factor family. ECF subfamily.</text>
</comment>
<name>A0ABS3T6X9_9BACT</name>
<evidence type="ECO:0000259" key="5">
    <source>
        <dbReference type="Pfam" id="PF04542"/>
    </source>
</evidence>
<dbReference type="CDD" id="cd06171">
    <property type="entry name" value="Sigma70_r4"/>
    <property type="match status" value="1"/>
</dbReference>
<evidence type="ECO:0000313" key="7">
    <source>
        <dbReference type="EMBL" id="MBO3269386.1"/>
    </source>
</evidence>
<dbReference type="Pfam" id="PF08281">
    <property type="entry name" value="Sigma70_r4_2"/>
    <property type="match status" value="1"/>
</dbReference>
<dbReference type="PANTHER" id="PTHR43133">
    <property type="entry name" value="RNA POLYMERASE ECF-TYPE SIGMA FACTO"/>
    <property type="match status" value="1"/>
</dbReference>
<dbReference type="InterPro" id="IPR013249">
    <property type="entry name" value="RNA_pol_sigma70_r4_t2"/>
</dbReference>
<feature type="domain" description="RNA polymerase sigma-70 region 2" evidence="5">
    <location>
        <begin position="25"/>
        <end position="92"/>
    </location>
</feature>
<evidence type="ECO:0000313" key="8">
    <source>
        <dbReference type="Proteomes" id="UP000670527"/>
    </source>
</evidence>
<dbReference type="SUPFAM" id="SSF88659">
    <property type="entry name" value="Sigma3 and sigma4 domains of RNA polymerase sigma factors"/>
    <property type="match status" value="1"/>
</dbReference>
<feature type="domain" description="RNA polymerase sigma factor 70 region 4 type 2" evidence="6">
    <location>
        <begin position="129"/>
        <end position="172"/>
    </location>
</feature>
<dbReference type="InterPro" id="IPR036388">
    <property type="entry name" value="WH-like_DNA-bd_sf"/>
</dbReference>
<dbReference type="Proteomes" id="UP000670527">
    <property type="component" value="Unassembled WGS sequence"/>
</dbReference>
<accession>A0ABS3T6X9</accession>
<keyword evidence="3" id="KW-0731">Sigma factor</keyword>
<dbReference type="Gene3D" id="1.10.1740.10">
    <property type="match status" value="1"/>
</dbReference>
<gene>
    <name evidence="7" type="ORF">J4D97_01905</name>
</gene>
<dbReference type="SUPFAM" id="SSF88946">
    <property type="entry name" value="Sigma2 domain of RNA polymerase sigma factors"/>
    <property type="match status" value="1"/>
</dbReference>
<keyword evidence="4" id="KW-0804">Transcription</keyword>
<evidence type="ECO:0000256" key="1">
    <source>
        <dbReference type="ARBA" id="ARBA00010641"/>
    </source>
</evidence>
<dbReference type="Gene3D" id="1.10.10.10">
    <property type="entry name" value="Winged helix-like DNA-binding domain superfamily/Winged helix DNA-binding domain"/>
    <property type="match status" value="1"/>
</dbReference>
<organism evidence="7 8">
    <name type="scientific">Hymenobacter defluvii</name>
    <dbReference type="NCBI Taxonomy" id="2054411"/>
    <lineage>
        <taxon>Bacteria</taxon>
        <taxon>Pseudomonadati</taxon>
        <taxon>Bacteroidota</taxon>
        <taxon>Cytophagia</taxon>
        <taxon>Cytophagales</taxon>
        <taxon>Hymenobacteraceae</taxon>
        <taxon>Hymenobacter</taxon>
    </lineage>
</organism>
<keyword evidence="8" id="KW-1185">Reference proteome</keyword>